<sequence>MKLICLLSQSHQNQQQQQRLDQNSSVSADYTAVADIVVIKFKKFISLLDKNRTGHARFRKGPISTPLPPPKPQQQRLDQNYIKIHNLQIEEIEKPQTNIPEIYCPTPIQHLPPLPHNHIQLVKNGSIERKESSTTINFPSASPANLFMSSLTGETESLQQSLSSGFQITNISTVF</sequence>
<dbReference type="KEGG" id="nsy:104216619"/>
<dbReference type="AlphaFoldDB" id="A0A1U7VJB5"/>
<dbReference type="Proteomes" id="UP000189701">
    <property type="component" value="Unplaced"/>
</dbReference>
<evidence type="ECO:0000313" key="1">
    <source>
        <dbReference type="Proteomes" id="UP000189701"/>
    </source>
</evidence>
<protein>
    <submittedName>
        <fullName evidence="2">Probable WRKY transcription factor 7</fullName>
    </submittedName>
</protein>
<reference evidence="1" key="1">
    <citation type="journal article" date="2013" name="Genome Biol.">
        <title>Reference genomes and transcriptomes of Nicotiana sylvestris and Nicotiana tomentosiformis.</title>
        <authorList>
            <person name="Sierro N."/>
            <person name="Battey J.N."/>
            <person name="Ouadi S."/>
            <person name="Bovet L."/>
            <person name="Goepfert S."/>
            <person name="Bakaher N."/>
            <person name="Peitsch M.C."/>
            <person name="Ivanov N.V."/>
        </authorList>
    </citation>
    <scope>NUCLEOTIDE SEQUENCE [LARGE SCALE GENOMIC DNA]</scope>
</reference>
<dbReference type="eggNOG" id="ENOG502QU4H">
    <property type="taxonomic scope" value="Eukaryota"/>
</dbReference>
<evidence type="ECO:0000313" key="2">
    <source>
        <dbReference type="RefSeq" id="XP_009765016.1"/>
    </source>
</evidence>
<name>A0A1U7VJB5_NICSY</name>
<organism evidence="1 2">
    <name type="scientific">Nicotiana sylvestris</name>
    <name type="common">Wood tobacco</name>
    <name type="synonym">South American tobacco</name>
    <dbReference type="NCBI Taxonomy" id="4096"/>
    <lineage>
        <taxon>Eukaryota</taxon>
        <taxon>Viridiplantae</taxon>
        <taxon>Streptophyta</taxon>
        <taxon>Embryophyta</taxon>
        <taxon>Tracheophyta</taxon>
        <taxon>Spermatophyta</taxon>
        <taxon>Magnoliopsida</taxon>
        <taxon>eudicotyledons</taxon>
        <taxon>Gunneridae</taxon>
        <taxon>Pentapetalae</taxon>
        <taxon>asterids</taxon>
        <taxon>lamiids</taxon>
        <taxon>Solanales</taxon>
        <taxon>Solanaceae</taxon>
        <taxon>Nicotianoideae</taxon>
        <taxon>Nicotianeae</taxon>
        <taxon>Nicotiana</taxon>
    </lineage>
</organism>
<gene>
    <name evidence="2" type="primary">LOC104216619</name>
</gene>
<dbReference type="RefSeq" id="XP_009765016.1">
    <property type="nucleotide sequence ID" value="XM_009766714.1"/>
</dbReference>
<proteinExistence type="predicted"/>
<dbReference type="STRING" id="4096.A0A1U7VJB5"/>
<dbReference type="GeneID" id="104216619"/>
<accession>A0A1U7VJB5</accession>
<keyword evidence="1" id="KW-1185">Reference proteome</keyword>
<reference evidence="2" key="2">
    <citation type="submission" date="2025-08" db="UniProtKB">
        <authorList>
            <consortium name="RefSeq"/>
        </authorList>
    </citation>
    <scope>IDENTIFICATION</scope>
    <source>
        <tissue evidence="2">Leaf</tissue>
    </source>
</reference>